<feature type="coiled-coil region" evidence="2">
    <location>
        <begin position="99"/>
        <end position="133"/>
    </location>
</feature>
<name>A0AAD9PZI5_ACRCE</name>
<dbReference type="PANTHER" id="PTHR33845">
    <property type="entry name" value="C2H2-TYPE DOMAIN-CONTAINING PROTEIN"/>
    <property type="match status" value="1"/>
</dbReference>
<dbReference type="Gene3D" id="3.60.10.10">
    <property type="entry name" value="Endonuclease/exonuclease/phosphatase"/>
    <property type="match status" value="1"/>
</dbReference>
<accession>A0AAD9PZI5</accession>
<dbReference type="SUPFAM" id="SSF56219">
    <property type="entry name" value="DNase I-like"/>
    <property type="match status" value="1"/>
</dbReference>
<dbReference type="GO" id="GO:0008270">
    <property type="term" value="F:zinc ion binding"/>
    <property type="evidence" value="ECO:0007669"/>
    <property type="project" value="UniProtKB-KW"/>
</dbReference>
<keyword evidence="2" id="KW-0175">Coiled coil</keyword>
<keyword evidence="1" id="KW-0863">Zinc-finger</keyword>
<organism evidence="5 6">
    <name type="scientific">Acropora cervicornis</name>
    <name type="common">Staghorn coral</name>
    <dbReference type="NCBI Taxonomy" id="6130"/>
    <lineage>
        <taxon>Eukaryota</taxon>
        <taxon>Metazoa</taxon>
        <taxon>Cnidaria</taxon>
        <taxon>Anthozoa</taxon>
        <taxon>Hexacorallia</taxon>
        <taxon>Scleractinia</taxon>
        <taxon>Astrocoeniina</taxon>
        <taxon>Acroporidae</taxon>
        <taxon>Acropora</taxon>
    </lineage>
</organism>
<gene>
    <name evidence="5" type="ORF">P5673_026988</name>
</gene>
<reference evidence="5" key="2">
    <citation type="journal article" date="2023" name="Science">
        <title>Genomic signatures of disease resistance in endangered staghorn corals.</title>
        <authorList>
            <person name="Vollmer S.V."/>
            <person name="Selwyn J.D."/>
            <person name="Despard B.A."/>
            <person name="Roesel C.L."/>
        </authorList>
    </citation>
    <scope>NUCLEOTIDE SEQUENCE</scope>
    <source>
        <strain evidence="5">K2</strain>
    </source>
</reference>
<dbReference type="Gene3D" id="3.30.70.1820">
    <property type="entry name" value="L1 transposable element, RRM domain"/>
    <property type="match status" value="1"/>
</dbReference>
<feature type="region of interest" description="Disordered" evidence="3">
    <location>
        <begin position="1"/>
        <end position="27"/>
    </location>
</feature>
<dbReference type="PANTHER" id="PTHR33845:SF1">
    <property type="entry name" value="C2H2-TYPE DOMAIN-CONTAINING PROTEIN"/>
    <property type="match status" value="1"/>
</dbReference>
<evidence type="ECO:0000256" key="3">
    <source>
        <dbReference type="SAM" id="MobiDB-lite"/>
    </source>
</evidence>
<evidence type="ECO:0000259" key="4">
    <source>
        <dbReference type="PROSITE" id="PS50157"/>
    </source>
</evidence>
<evidence type="ECO:0000313" key="5">
    <source>
        <dbReference type="EMBL" id="KAK2551982.1"/>
    </source>
</evidence>
<evidence type="ECO:0000256" key="2">
    <source>
        <dbReference type="SAM" id="Coils"/>
    </source>
</evidence>
<sequence>MTRTKKSTATTSPLKSQDASKKASKFDAGAEAAEVEGTECEEYVTLATLKQMLSIQESTLKSIFESFIMSVNLRVDDLVKSVAEVKSSLEYTQRDVDDLGKMATKLKDAEEEISSLQTDLRTQDSKLEYLENQSRRNNIRVSGIPESPDETWEVAEAKVKQAIQEQLGVDVDIERAHRVERRNHDRSSQDTQQRKPRTIVCKLRCWKQREAVLKKARKSKPSGLFISEDLALAALQRRAAQVGKLREAKQADNEGFRLAIFDQSIARINFDYDRLSSLKFNPLLSEREYNFSLCNDSDPDANFLSDLGMCDYYVEDQFNDILKRKKIVKDRLSFMQVNIRSLQCNLDSLTNMLLHLDLKFSFIGISETWLKDISHTCDIPGYKFIHNHRIDADGGGVGLYLAENFEFKNRPDLVFQNSQCAESLFAEVIRPKQKNLIIGVLYRPPNQNLQDFIDGLDSFLVRISKENKACYLMADWNLDLMKHHKHDKTSEFLDIMFSRAFFPLISRPTRITSSTASLIENIFTNDVPNCAVSGLLFTDISDHLPIFSISNECQTSSRKTQWLTFRDKNANNVCKFKDELQTVNWSEVRESSDPSSAYDIFLSKYTDIYNNCFPLKKDTVRLLIVNQTPQCGGRRQSANFGKLTWQTVGHQQVDNMEVCCTFRSIAGSGIFTRSEKVDAMTICPLHRAKLGLGWTRGASTRCRIPPSPSNHRKKKGKWPKGERGIGKNESEMLLRKTGIFLPHFTGICRKCREIIRTRKTDEDVLESGVLQEMFGKMKVDDEEVTIRTPQHEQLTVPKTPFSMLSEYSPSGFSQASDVSLTMTDPAADDQADSTKDKLNSFLASRDISPIRSTMVIPWDTAGDRTKRQYVHKAKQVVFATLEEIAPSSPEMLFKAVEESLKKGKADDMDSALLEALVESYENSNHWSTRRQILSIIADKVSFSTLQKWIPDLTRYRYNIARHHRLLHGRGAEVSRRKNTRIYVAPEKLDHFLTFITSSAVVQDMPFGKRTLRLSSKTELKIPNVIRTSIPEQTVRQYQSYCKETSFTPMSRSSLLRILHVCSASLRKSLQGLDYVSSEGAKAFDDIAEVVEKLGDNYQGGMSWSEELIRKLKLMKWYLKGDFKVSITIARYIRLDCKRSIYHRVQDHCRPYALSYSSDPDFTQSCEHPHDLACDRCNLFPAIFKDIESVLEAIEIPLEEREELKYIITQSRRNIEAWKAHLLRSVNRDEARIDVLNTLKEQEVLVVLDWAMKFLPRKYRESQADWYGKRGISWHISVATRKCKGEIEMLTLIHVFQSCSQDRIAVLAVIEDVVKQLKEEMPDIKSIIFRQDNAGCYHSAATMMGLQQLACQQNVALRMDFSDPQGGKGPCDRKAATVKSHMRTFLNSGNDIETVEQMKTAIESGGGVRGVCVKLCALDYQHKQGPKPRWEGVSFVNNVTYEKKGMRVWRAYGIGKGKFLPWSDFQDLDNFSMPHLTVIKDTCHPKQPFSAIRAPKSSTKESSATVLPDPEYEDNDAEQHGSTVGLFTCIEEGCVKSFQRFSSLQNHLDVGKHNYVLERETFPDKAMVQYAEKLEQGASSLERPLFECASKAPSVVTPILQRWALKCAATTRRRLTKEQKNFLIDLFLIGEQAGRKSNPEEVSKSMRKARRPEGTLLFQAEDYLSSKQIASFFSRLSKKSVLNAPDILSEEEEDGNIDEAAAENDYQLMREEAFGSISIQHPIMYDTFNICEMASALTLSKFSISMLQEICEQYELDTSGIRVNRKKPYIEVLTDFVKLCSCGKM</sequence>
<feature type="region of interest" description="Disordered" evidence="3">
    <location>
        <begin position="1493"/>
        <end position="1516"/>
    </location>
</feature>
<dbReference type="PROSITE" id="PS00028">
    <property type="entry name" value="ZINC_FINGER_C2H2_1"/>
    <property type="match status" value="1"/>
</dbReference>
<dbReference type="EMBL" id="JARQWQ010000091">
    <property type="protein sequence ID" value="KAK2551982.1"/>
    <property type="molecule type" value="Genomic_DNA"/>
</dbReference>
<feature type="domain" description="C2H2-type" evidence="4">
    <location>
        <begin position="1526"/>
        <end position="1552"/>
    </location>
</feature>
<comment type="caution">
    <text evidence="5">The sequence shown here is derived from an EMBL/GenBank/DDBJ whole genome shotgun (WGS) entry which is preliminary data.</text>
</comment>
<evidence type="ECO:0000256" key="1">
    <source>
        <dbReference type="PROSITE-ProRule" id="PRU00042"/>
    </source>
</evidence>
<keyword evidence="6" id="KW-1185">Reference proteome</keyword>
<dbReference type="Proteomes" id="UP001249851">
    <property type="component" value="Unassembled WGS sequence"/>
</dbReference>
<dbReference type="InterPro" id="IPR036691">
    <property type="entry name" value="Endo/exonu/phosph_ase_sf"/>
</dbReference>
<dbReference type="InterPro" id="IPR013087">
    <property type="entry name" value="Znf_C2H2_type"/>
</dbReference>
<protein>
    <recommendedName>
        <fullName evidence="4">C2H2-type domain-containing protein</fullName>
    </recommendedName>
</protein>
<feature type="compositionally biased region" description="Polar residues" evidence="3">
    <location>
        <begin position="1495"/>
        <end position="1504"/>
    </location>
</feature>
<proteinExistence type="predicted"/>
<evidence type="ECO:0000313" key="6">
    <source>
        <dbReference type="Proteomes" id="UP001249851"/>
    </source>
</evidence>
<keyword evidence="1" id="KW-0479">Metal-binding</keyword>
<keyword evidence="1" id="KW-0862">Zinc</keyword>
<feature type="region of interest" description="Disordered" evidence="3">
    <location>
        <begin position="705"/>
        <end position="725"/>
    </location>
</feature>
<feature type="compositionally biased region" description="Polar residues" evidence="3">
    <location>
        <begin position="7"/>
        <end position="17"/>
    </location>
</feature>
<dbReference type="PROSITE" id="PS50157">
    <property type="entry name" value="ZINC_FINGER_C2H2_2"/>
    <property type="match status" value="1"/>
</dbReference>
<reference evidence="5" key="1">
    <citation type="journal article" date="2023" name="G3 (Bethesda)">
        <title>Whole genome assembly and annotation of the endangered Caribbean coral Acropora cervicornis.</title>
        <authorList>
            <person name="Selwyn J.D."/>
            <person name="Vollmer S.V."/>
        </authorList>
    </citation>
    <scope>NUCLEOTIDE SEQUENCE</scope>
    <source>
        <strain evidence="5">K2</strain>
    </source>
</reference>